<dbReference type="Proteomes" id="UP001209540">
    <property type="component" value="Unassembled WGS sequence"/>
</dbReference>
<feature type="compositionally biased region" description="Pro residues" evidence="1">
    <location>
        <begin position="188"/>
        <end position="197"/>
    </location>
</feature>
<gene>
    <name evidence="2" type="ORF">BDA99DRAFT_524855</name>
</gene>
<protein>
    <submittedName>
        <fullName evidence="2">Uncharacterized protein</fullName>
    </submittedName>
</protein>
<accession>A0AAD5JZT3</accession>
<feature type="compositionally biased region" description="Low complexity" evidence="1">
    <location>
        <begin position="177"/>
        <end position="187"/>
    </location>
</feature>
<dbReference type="EMBL" id="JAIXMP010000038">
    <property type="protein sequence ID" value="KAI9248508.1"/>
    <property type="molecule type" value="Genomic_DNA"/>
</dbReference>
<comment type="caution">
    <text evidence="2">The sequence shown here is derived from an EMBL/GenBank/DDBJ whole genome shotgun (WGS) entry which is preliminary data.</text>
</comment>
<proteinExistence type="predicted"/>
<organism evidence="2 3">
    <name type="scientific">Phascolomyces articulosus</name>
    <dbReference type="NCBI Taxonomy" id="60185"/>
    <lineage>
        <taxon>Eukaryota</taxon>
        <taxon>Fungi</taxon>
        <taxon>Fungi incertae sedis</taxon>
        <taxon>Mucoromycota</taxon>
        <taxon>Mucoromycotina</taxon>
        <taxon>Mucoromycetes</taxon>
        <taxon>Mucorales</taxon>
        <taxon>Lichtheimiaceae</taxon>
        <taxon>Phascolomyces</taxon>
    </lineage>
</organism>
<feature type="compositionally biased region" description="Acidic residues" evidence="1">
    <location>
        <begin position="110"/>
        <end position="121"/>
    </location>
</feature>
<feature type="region of interest" description="Disordered" evidence="1">
    <location>
        <begin position="92"/>
        <end position="123"/>
    </location>
</feature>
<reference evidence="2" key="1">
    <citation type="journal article" date="2022" name="IScience">
        <title>Evolution of zygomycete secretomes and the origins of terrestrial fungal ecologies.</title>
        <authorList>
            <person name="Chang Y."/>
            <person name="Wang Y."/>
            <person name="Mondo S."/>
            <person name="Ahrendt S."/>
            <person name="Andreopoulos W."/>
            <person name="Barry K."/>
            <person name="Beard J."/>
            <person name="Benny G.L."/>
            <person name="Blankenship S."/>
            <person name="Bonito G."/>
            <person name="Cuomo C."/>
            <person name="Desiro A."/>
            <person name="Gervers K.A."/>
            <person name="Hundley H."/>
            <person name="Kuo A."/>
            <person name="LaButti K."/>
            <person name="Lang B.F."/>
            <person name="Lipzen A."/>
            <person name="O'Donnell K."/>
            <person name="Pangilinan J."/>
            <person name="Reynolds N."/>
            <person name="Sandor L."/>
            <person name="Smith M.E."/>
            <person name="Tsang A."/>
            <person name="Grigoriev I.V."/>
            <person name="Stajich J.E."/>
            <person name="Spatafora J.W."/>
        </authorList>
    </citation>
    <scope>NUCLEOTIDE SEQUENCE</scope>
    <source>
        <strain evidence="2">RSA 2281</strain>
    </source>
</reference>
<sequence>MVECFTNMICFRRIVTKFKPCQTFPGDLKRSIEILVSCSKYRDPWIRDRAKFGLLQARDVLDHMAEIHWHDPICADMMQDVASVLSEQYQEVMPSTLSQQQKEENKMDDNDNNEVEEEDNEFQSRSIKMENNMYSGVMMFDRDLQPRARYYKPAKTAEPLDGLTIFENVAQYACNNATTPSASSSSTQPPPHCQHRQ</sequence>
<evidence type="ECO:0000313" key="2">
    <source>
        <dbReference type="EMBL" id="KAI9248508.1"/>
    </source>
</evidence>
<evidence type="ECO:0000256" key="1">
    <source>
        <dbReference type="SAM" id="MobiDB-lite"/>
    </source>
</evidence>
<keyword evidence="3" id="KW-1185">Reference proteome</keyword>
<reference evidence="2" key="2">
    <citation type="submission" date="2023-02" db="EMBL/GenBank/DDBJ databases">
        <authorList>
            <consortium name="DOE Joint Genome Institute"/>
            <person name="Mondo S.J."/>
            <person name="Chang Y."/>
            <person name="Wang Y."/>
            <person name="Ahrendt S."/>
            <person name="Andreopoulos W."/>
            <person name="Barry K."/>
            <person name="Beard J."/>
            <person name="Benny G.L."/>
            <person name="Blankenship S."/>
            <person name="Bonito G."/>
            <person name="Cuomo C."/>
            <person name="Desiro A."/>
            <person name="Gervers K.A."/>
            <person name="Hundley H."/>
            <person name="Kuo A."/>
            <person name="LaButti K."/>
            <person name="Lang B.F."/>
            <person name="Lipzen A."/>
            <person name="O'Donnell K."/>
            <person name="Pangilinan J."/>
            <person name="Reynolds N."/>
            <person name="Sandor L."/>
            <person name="Smith M.W."/>
            <person name="Tsang A."/>
            <person name="Grigoriev I.V."/>
            <person name="Stajich J.E."/>
            <person name="Spatafora J.W."/>
        </authorList>
    </citation>
    <scope>NUCLEOTIDE SEQUENCE</scope>
    <source>
        <strain evidence="2">RSA 2281</strain>
    </source>
</reference>
<dbReference type="AlphaFoldDB" id="A0AAD5JZT3"/>
<name>A0AAD5JZT3_9FUNG</name>
<feature type="region of interest" description="Disordered" evidence="1">
    <location>
        <begin position="176"/>
        <end position="197"/>
    </location>
</feature>
<evidence type="ECO:0000313" key="3">
    <source>
        <dbReference type="Proteomes" id="UP001209540"/>
    </source>
</evidence>